<proteinExistence type="predicted"/>
<organism evidence="2">
    <name type="scientific">Salmonella enterica subsp. enterica serovar Cotham</name>
    <dbReference type="NCBI Taxonomy" id="2572724"/>
    <lineage>
        <taxon>Bacteria</taxon>
        <taxon>Pseudomonadati</taxon>
        <taxon>Pseudomonadota</taxon>
        <taxon>Gammaproteobacteria</taxon>
        <taxon>Enterobacterales</taxon>
        <taxon>Enterobacteriaceae</taxon>
        <taxon>Salmonella</taxon>
    </lineage>
</organism>
<comment type="caution">
    <text evidence="2">The sequence shown here is derived from an EMBL/GenBank/DDBJ whole genome shotgun (WGS) entry which is preliminary data.</text>
</comment>
<dbReference type="AlphaFoldDB" id="A0A5I0ZJM7"/>
<reference evidence="2" key="1">
    <citation type="submission" date="2018-07" db="EMBL/GenBank/DDBJ databases">
        <authorList>
            <consortium name="PulseNet: The National Subtyping Network for Foodborne Disease Surveillance"/>
            <person name="Tarr C.L."/>
            <person name="Trees E."/>
            <person name="Katz L.S."/>
            <person name="Carleton-Romer H.A."/>
            <person name="Stroika S."/>
            <person name="Kucerova Z."/>
            <person name="Roache K.F."/>
            <person name="Sabol A.L."/>
            <person name="Besser J."/>
            <person name="Gerner-Smidt P."/>
        </authorList>
    </citation>
    <scope>NUCLEOTIDE SEQUENCE</scope>
    <source>
        <strain evidence="2">2015AM-0391</strain>
        <strain evidence="1">2015AM-1184</strain>
    </source>
</reference>
<sequence>MALLSGRVNKNEWEHTALFANIVPVYAKGMYTASPKIVAANGIPDFILDVVIWICCNIPMPYEGFMFTHVKPITTETRKQFE</sequence>
<accession>A0A5I0ZJM7</accession>
<evidence type="ECO:0000313" key="2">
    <source>
        <dbReference type="EMBL" id="ECT9339847.1"/>
    </source>
</evidence>
<protein>
    <submittedName>
        <fullName evidence="2">Uncharacterized protein</fullName>
    </submittedName>
</protein>
<name>A0A5I0ZJM7_SALET</name>
<dbReference type="EMBL" id="AAKOIS010000014">
    <property type="protein sequence ID" value="ECT9339847.1"/>
    <property type="molecule type" value="Genomic_DNA"/>
</dbReference>
<dbReference type="EMBL" id="AAKKOC010000014">
    <property type="protein sequence ID" value="ECS7439926.1"/>
    <property type="molecule type" value="Genomic_DNA"/>
</dbReference>
<evidence type="ECO:0000313" key="1">
    <source>
        <dbReference type="EMBL" id="ECS7439926.1"/>
    </source>
</evidence>
<gene>
    <name evidence="2" type="ORF">CG757_25385</name>
    <name evidence="1" type="ORF">CHU57_24475</name>
</gene>